<dbReference type="GeneID" id="93376041"/>
<feature type="domain" description="PPM-type phosphatase" evidence="1">
    <location>
        <begin position="50"/>
        <end position="294"/>
    </location>
</feature>
<sequence length="301" mass="30382">MIVTTEETCVCPVCGTKFADGDRFCEDCGAPLAPAEPATVPDRSELDLGMLATVTDRGKRHAHNEDAVALRVLPEPGIRIMVVCDGVSSSEQAADASGRAAATAADRLVAELAAGTGSEAATMLAIGAAAEAVAALGENGDRTPSCTIVSAVVTASAVTVGSIGDSRAYWLSADPASTGPRRLSTDDSVAAGLVELGVDERTAMSMPDAHTLTAWLGADAPAVEPHVRTFVPDGPGAVLVCSDGLWNYYPAADSLTALALPTALTRPGAAAHDLADLALAAGGADNITVALAPFPAISRNH</sequence>
<dbReference type="KEGG" id="nsr:NS506_03903"/>
<reference evidence="3 4" key="2">
    <citation type="journal article" date="2016" name="Genome Announc.">
        <title>Draft Genome Sequence of Erythromycin- and Oxytetracycline-Sensitive Nocardia seriolae Strain U-1 (NBRC 110359).</title>
        <authorList>
            <person name="Imajoh M."/>
            <person name="Sukeda M."/>
            <person name="Shimizu M."/>
            <person name="Yamane J."/>
            <person name="Ohnishi K."/>
            <person name="Oshima S."/>
        </authorList>
    </citation>
    <scope>NUCLEOTIDE SEQUENCE [LARGE SCALE GENOMIC DNA]</scope>
    <source>
        <strain evidence="3 4">U-1</strain>
    </source>
</reference>
<dbReference type="EMBL" id="BBYQ01000123">
    <property type="protein sequence ID" value="GAP31680.1"/>
    <property type="molecule type" value="Genomic_DNA"/>
</dbReference>
<dbReference type="Pfam" id="PF13672">
    <property type="entry name" value="PP2C_2"/>
    <property type="match status" value="1"/>
</dbReference>
<dbReference type="AlphaFoldDB" id="A0ABC9Z2B2"/>
<evidence type="ECO:0000313" key="5">
    <source>
        <dbReference type="Proteomes" id="UP000180166"/>
    </source>
</evidence>
<evidence type="ECO:0000259" key="1">
    <source>
        <dbReference type="PROSITE" id="PS51746"/>
    </source>
</evidence>
<dbReference type="SMART" id="SM00332">
    <property type="entry name" value="PP2Cc"/>
    <property type="match status" value="1"/>
</dbReference>
<dbReference type="RefSeq" id="WP_071811798.1">
    <property type="nucleotide sequence ID" value="NZ_AP028458.1"/>
</dbReference>
<dbReference type="InterPro" id="IPR001932">
    <property type="entry name" value="PPM-type_phosphatase-like_dom"/>
</dbReference>
<accession>A0ABC9Z2B2</accession>
<dbReference type="Proteomes" id="UP000180166">
    <property type="component" value="Chromosome"/>
</dbReference>
<organism evidence="3 4">
    <name type="scientific">Nocardia seriolae</name>
    <dbReference type="NCBI Taxonomy" id="37332"/>
    <lineage>
        <taxon>Bacteria</taxon>
        <taxon>Bacillati</taxon>
        <taxon>Actinomycetota</taxon>
        <taxon>Actinomycetes</taxon>
        <taxon>Mycobacteriales</taxon>
        <taxon>Nocardiaceae</taxon>
        <taxon>Nocardia</taxon>
    </lineage>
</organism>
<evidence type="ECO:0000313" key="4">
    <source>
        <dbReference type="Proteomes" id="UP000037179"/>
    </source>
</evidence>
<dbReference type="Proteomes" id="UP000037179">
    <property type="component" value="Unassembled WGS sequence"/>
</dbReference>
<gene>
    <name evidence="2" type="ORF">NS506_03903</name>
    <name evidence="3" type="ORF">NSK11_contig00123-0008</name>
</gene>
<reference evidence="4" key="1">
    <citation type="submission" date="2015-07" db="EMBL/GenBank/DDBJ databases">
        <title>Nocardia seriolae U-1 whole genome shotgun sequence.</title>
        <authorList>
            <person name="Imajoh M."/>
            <person name="Fukumoto Y."/>
            <person name="Sukeda M."/>
            <person name="Yamane J."/>
            <person name="Yamasaki K."/>
            <person name="Shimizu M."/>
            <person name="Ohnishi K."/>
            <person name="Oshima S."/>
        </authorList>
    </citation>
    <scope>NUCLEOTIDE SEQUENCE [LARGE SCALE GENOMIC DNA]</scope>
    <source>
        <strain evidence="4">U-1</strain>
    </source>
</reference>
<evidence type="ECO:0000313" key="3">
    <source>
        <dbReference type="EMBL" id="GAP31680.1"/>
    </source>
</evidence>
<name>A0ABC9Z2B2_9NOCA</name>
<reference evidence="2 5" key="3">
    <citation type="submission" date="2016-10" db="EMBL/GenBank/DDBJ databases">
        <title>Genome sequence of Nocardia seriolae strain EM150506, isolated from Anguila japonica.</title>
        <authorList>
            <person name="Han H.-J."/>
        </authorList>
    </citation>
    <scope>NUCLEOTIDE SEQUENCE [LARGE SCALE GENOMIC DNA]</scope>
    <source>
        <strain evidence="2 5">EM150506</strain>
    </source>
</reference>
<dbReference type="PROSITE" id="PS51746">
    <property type="entry name" value="PPM_2"/>
    <property type="match status" value="1"/>
</dbReference>
<proteinExistence type="predicted"/>
<dbReference type="EMBL" id="CP017839">
    <property type="protein sequence ID" value="APA97952.1"/>
    <property type="molecule type" value="Genomic_DNA"/>
</dbReference>
<dbReference type="SUPFAM" id="SSF81606">
    <property type="entry name" value="PP2C-like"/>
    <property type="match status" value="1"/>
</dbReference>
<protein>
    <recommendedName>
        <fullName evidence="1">PPM-type phosphatase domain-containing protein</fullName>
    </recommendedName>
</protein>
<dbReference type="Gene3D" id="3.60.40.10">
    <property type="entry name" value="PPM-type phosphatase domain"/>
    <property type="match status" value="1"/>
</dbReference>
<keyword evidence="4" id="KW-1185">Reference proteome</keyword>
<dbReference type="InterPro" id="IPR036457">
    <property type="entry name" value="PPM-type-like_dom_sf"/>
</dbReference>
<evidence type="ECO:0000313" key="2">
    <source>
        <dbReference type="EMBL" id="APA97952.1"/>
    </source>
</evidence>